<organism evidence="1 2">
    <name type="scientific">Cryptococcus amylolentus CBS 6039</name>
    <dbReference type="NCBI Taxonomy" id="1295533"/>
    <lineage>
        <taxon>Eukaryota</taxon>
        <taxon>Fungi</taxon>
        <taxon>Dikarya</taxon>
        <taxon>Basidiomycota</taxon>
        <taxon>Agaricomycotina</taxon>
        <taxon>Tremellomycetes</taxon>
        <taxon>Tremellales</taxon>
        <taxon>Cryptococcaceae</taxon>
        <taxon>Cryptococcus</taxon>
    </lineage>
</organism>
<proteinExistence type="predicted"/>
<comment type="caution">
    <text evidence="1">The sequence shown here is derived from an EMBL/GenBank/DDBJ whole genome shotgun (WGS) entry which is preliminary data.</text>
</comment>
<accession>A0A1E3HTE1</accession>
<protein>
    <submittedName>
        <fullName evidence="1">Uncharacterized protein</fullName>
    </submittedName>
</protein>
<dbReference type="AlphaFoldDB" id="A0A1E3HTE1"/>
<name>A0A1E3HTE1_9TREE</name>
<evidence type="ECO:0000313" key="2">
    <source>
        <dbReference type="Proteomes" id="UP000094065"/>
    </source>
</evidence>
<reference evidence="1 2" key="1">
    <citation type="submission" date="2016-06" db="EMBL/GenBank/DDBJ databases">
        <title>Evolution of pathogenesis and genome organization in the Tremellales.</title>
        <authorList>
            <person name="Cuomo C."/>
            <person name="Litvintseva A."/>
            <person name="Heitman J."/>
            <person name="Chen Y."/>
            <person name="Sun S."/>
            <person name="Springer D."/>
            <person name="Dromer F."/>
            <person name="Young S."/>
            <person name="Zeng Q."/>
            <person name="Chapman S."/>
            <person name="Gujja S."/>
            <person name="Saif S."/>
            <person name="Birren B."/>
        </authorList>
    </citation>
    <scope>NUCLEOTIDE SEQUENCE [LARGE SCALE GENOMIC DNA]</scope>
    <source>
        <strain evidence="1 2">CBS 6039</strain>
    </source>
</reference>
<evidence type="ECO:0000313" key="1">
    <source>
        <dbReference type="EMBL" id="ODN79415.1"/>
    </source>
</evidence>
<dbReference type="GeneID" id="30154715"/>
<sequence length="134" mass="14483">MKQAQEAKDPQPRLGSSGAVIGFMKCMEGTTPQHFDTFAASNLDHQNLLEGLDNPSTEMEVKHILMAGLSSHLLTLEVEGTLEQKCMTHHIISISDLIVLMSKRVVACAAQLAAFQDHQAASEPPFCPTPATTP</sequence>
<dbReference type="Proteomes" id="UP000094065">
    <property type="component" value="Unassembled WGS sequence"/>
</dbReference>
<gene>
    <name evidence="1" type="ORF">L202_03406</name>
</gene>
<keyword evidence="2" id="KW-1185">Reference proteome</keyword>
<dbReference type="EMBL" id="AWGJ01000005">
    <property type="protein sequence ID" value="ODN79415.1"/>
    <property type="molecule type" value="Genomic_DNA"/>
</dbReference>
<dbReference type="RefSeq" id="XP_018994262.1">
    <property type="nucleotide sequence ID" value="XM_019137236.1"/>
</dbReference>